<accession>A0A0G0LNY8</accession>
<gene>
    <name evidence="1" type="ORF">UT14_C0003G0016</name>
</gene>
<proteinExistence type="predicted"/>
<dbReference type="Proteomes" id="UP000033841">
    <property type="component" value="Unassembled WGS sequence"/>
</dbReference>
<dbReference type="InterPro" id="IPR036162">
    <property type="entry name" value="Resolvase-like_N_sf"/>
</dbReference>
<evidence type="ECO:0000313" key="1">
    <source>
        <dbReference type="EMBL" id="KKQ92797.1"/>
    </source>
</evidence>
<dbReference type="GO" id="GO:0003677">
    <property type="term" value="F:DNA binding"/>
    <property type="evidence" value="ECO:0007669"/>
    <property type="project" value="InterPro"/>
</dbReference>
<evidence type="ECO:0008006" key="3">
    <source>
        <dbReference type="Google" id="ProtNLM"/>
    </source>
</evidence>
<reference evidence="1 2" key="1">
    <citation type="journal article" date="2015" name="Nature">
        <title>rRNA introns, odd ribosomes, and small enigmatic genomes across a large radiation of phyla.</title>
        <authorList>
            <person name="Brown C.T."/>
            <person name="Hug L.A."/>
            <person name="Thomas B.C."/>
            <person name="Sharon I."/>
            <person name="Castelle C.J."/>
            <person name="Singh A."/>
            <person name="Wilkins M.J."/>
            <person name="Williams K.H."/>
            <person name="Banfield J.F."/>
        </authorList>
    </citation>
    <scope>NUCLEOTIDE SEQUENCE [LARGE SCALE GENOMIC DNA]</scope>
</reference>
<sequence length="182" mass="21627">MQKVMPPILDFRYTNQPESEAHLKVAFDRIFTVARQNLLQAKEVNMSKRYFIYTEARTYQASSWEAKEQIVDDQIKTLTEFAQEHSFRVMRVFKDFEMDRKHVWNTELGVMMNAIFEKQVDGVICDSYLSFEVPELQWNAETILKWFVWDLRLEVITPGYIYKDGLPNGKLYAENEQEGAKY</sequence>
<name>A0A0G0LNY8_9BACT</name>
<protein>
    <recommendedName>
        <fullName evidence="3">Resolvase/invertase-type recombinase catalytic domain-containing protein</fullName>
    </recommendedName>
</protein>
<dbReference type="EMBL" id="LBVR01000003">
    <property type="protein sequence ID" value="KKQ92797.1"/>
    <property type="molecule type" value="Genomic_DNA"/>
</dbReference>
<organism evidence="1 2">
    <name type="scientific">Candidatus Shapirobacteria bacterium GW2011_GWE1_38_92</name>
    <dbReference type="NCBI Taxonomy" id="1618489"/>
    <lineage>
        <taxon>Bacteria</taxon>
        <taxon>Candidatus Shapironibacteriota</taxon>
    </lineage>
</organism>
<dbReference type="GO" id="GO:0000150">
    <property type="term" value="F:DNA strand exchange activity"/>
    <property type="evidence" value="ECO:0007669"/>
    <property type="project" value="InterPro"/>
</dbReference>
<comment type="caution">
    <text evidence="1">The sequence shown here is derived from an EMBL/GenBank/DDBJ whole genome shotgun (WGS) entry which is preliminary data.</text>
</comment>
<dbReference type="Gene3D" id="3.40.50.1390">
    <property type="entry name" value="Resolvase, N-terminal catalytic domain"/>
    <property type="match status" value="1"/>
</dbReference>
<evidence type="ECO:0000313" key="2">
    <source>
        <dbReference type="Proteomes" id="UP000033841"/>
    </source>
</evidence>
<dbReference type="AlphaFoldDB" id="A0A0G0LNY8"/>